<gene>
    <name evidence="1" type="ORF">AKJ09_10841</name>
</gene>
<name>A0A0K1QEL8_9BACT</name>
<dbReference type="Proteomes" id="UP000064967">
    <property type="component" value="Chromosome"/>
</dbReference>
<dbReference type="EMBL" id="CP012333">
    <property type="protein sequence ID" value="AKV04178.1"/>
    <property type="molecule type" value="Genomic_DNA"/>
</dbReference>
<proteinExistence type="predicted"/>
<keyword evidence="2" id="KW-1185">Reference proteome</keyword>
<protein>
    <submittedName>
        <fullName evidence="1">Uncharacterized protein</fullName>
    </submittedName>
</protein>
<dbReference type="RefSeq" id="WP_146654829.1">
    <property type="nucleotide sequence ID" value="NZ_CP012333.1"/>
</dbReference>
<dbReference type="SUPFAM" id="SSF48208">
    <property type="entry name" value="Six-hairpin glycosidases"/>
    <property type="match status" value="1"/>
</dbReference>
<dbReference type="GO" id="GO:0005975">
    <property type="term" value="P:carbohydrate metabolic process"/>
    <property type="evidence" value="ECO:0007669"/>
    <property type="project" value="InterPro"/>
</dbReference>
<sequence length="328" mass="37088">MTGTENLTSTAIGLIGIHRAGIEARDLGIDVAKTRKALLGLTRSRRYWGGFGLVLWANAVWDWMPVGSLQERCEMALCELPDRLSAMTTMQVAWLASGLLHEWKKRGNARTQDWSHLTLRELASRLMPESRLMRHASDRAPLTARLRQNVANFADQVYAIQTLAFAEIAFGGGTWLKRAVQLADRNVALQGPLGQWWWHFDARRGRVLQRYPVYAVHQHAMAPMALLAVTSAGGPSYENWIRRSQDWIHDNESSTSLVDRGAHTVWRDVEPRENALARRRRHARSLLGIEDVSSPRLAVNRETRPYEWAWCLYAGATASGPARKGHLR</sequence>
<evidence type="ECO:0000313" key="1">
    <source>
        <dbReference type="EMBL" id="AKV04178.1"/>
    </source>
</evidence>
<dbReference type="OrthoDB" id="7254827at2"/>
<dbReference type="KEGG" id="llu:AKJ09_10841"/>
<accession>A0A0K1QEL8</accession>
<reference evidence="1 2" key="1">
    <citation type="submission" date="2015-08" db="EMBL/GenBank/DDBJ databases">
        <authorList>
            <person name="Babu N.S."/>
            <person name="Beckwith C.J."/>
            <person name="Beseler K.G."/>
            <person name="Brison A."/>
            <person name="Carone J.V."/>
            <person name="Caskin T.P."/>
            <person name="Diamond M."/>
            <person name="Durham M.E."/>
            <person name="Foxe J.M."/>
            <person name="Go M."/>
            <person name="Henderson B.A."/>
            <person name="Jones I.B."/>
            <person name="McGettigan J.A."/>
            <person name="Micheletti S.J."/>
            <person name="Nasrallah M.E."/>
            <person name="Ortiz D."/>
            <person name="Piller C.R."/>
            <person name="Privatt S.R."/>
            <person name="Schneider S.L."/>
            <person name="Sharp S."/>
            <person name="Smith T.C."/>
            <person name="Stanton J.D."/>
            <person name="Ullery H.E."/>
            <person name="Wilson R.J."/>
            <person name="Serrano M.G."/>
            <person name="Buck G."/>
            <person name="Lee V."/>
            <person name="Wang Y."/>
            <person name="Carvalho R."/>
            <person name="Voegtly L."/>
            <person name="Shi R."/>
            <person name="Duckworth R."/>
            <person name="Johnson A."/>
            <person name="Loviza R."/>
            <person name="Walstead R."/>
            <person name="Shah Z."/>
            <person name="Kiflezghi M."/>
            <person name="Wade K."/>
            <person name="Ball S.L."/>
            <person name="Bradley K.W."/>
            <person name="Asai D.J."/>
            <person name="Bowman C.A."/>
            <person name="Russell D.A."/>
            <person name="Pope W.H."/>
            <person name="Jacobs-Sera D."/>
            <person name="Hendrix R.W."/>
            <person name="Hatfull G.F."/>
        </authorList>
    </citation>
    <scope>NUCLEOTIDE SEQUENCE [LARGE SCALE GENOMIC DNA]</scope>
    <source>
        <strain evidence="1 2">DSM 27648</strain>
    </source>
</reference>
<dbReference type="InterPro" id="IPR008928">
    <property type="entry name" value="6-hairpin_glycosidase_sf"/>
</dbReference>
<dbReference type="STRING" id="1391654.AKJ09_10841"/>
<dbReference type="AlphaFoldDB" id="A0A0K1QEL8"/>
<evidence type="ECO:0000313" key="2">
    <source>
        <dbReference type="Proteomes" id="UP000064967"/>
    </source>
</evidence>
<organism evidence="1 2">
    <name type="scientific">Labilithrix luteola</name>
    <dbReference type="NCBI Taxonomy" id="1391654"/>
    <lineage>
        <taxon>Bacteria</taxon>
        <taxon>Pseudomonadati</taxon>
        <taxon>Myxococcota</taxon>
        <taxon>Polyangia</taxon>
        <taxon>Polyangiales</taxon>
        <taxon>Labilitrichaceae</taxon>
        <taxon>Labilithrix</taxon>
    </lineage>
</organism>